<keyword evidence="2" id="KW-1185">Reference proteome</keyword>
<evidence type="ECO:0000313" key="1">
    <source>
        <dbReference type="EMBL" id="TNN11314.1"/>
    </source>
</evidence>
<name>A0A4Z2D4C7_SCHJA</name>
<reference evidence="1 2" key="1">
    <citation type="submission" date="2019-03" db="EMBL/GenBank/DDBJ databases">
        <title>An improved genome assembly of the fluke Schistosoma japonicum.</title>
        <authorList>
            <person name="Hu W."/>
            <person name="Luo F."/>
            <person name="Yin M."/>
            <person name="Mo X."/>
            <person name="Sun C."/>
            <person name="Wu Q."/>
            <person name="Zhu B."/>
            <person name="Xiang M."/>
            <person name="Wang J."/>
            <person name="Wang Y."/>
            <person name="Zhang T."/>
            <person name="Xu B."/>
            <person name="Zheng H."/>
            <person name="Feng Z."/>
        </authorList>
    </citation>
    <scope>NUCLEOTIDE SEQUENCE [LARGE SCALE GENOMIC DNA]</scope>
    <source>
        <strain evidence="1">HuSjv2</strain>
        <tissue evidence="1">Worms</tissue>
    </source>
</reference>
<accession>A0A4Z2D4C7</accession>
<dbReference type="AlphaFoldDB" id="A0A4Z2D4C7"/>
<organism evidence="1 2">
    <name type="scientific">Schistosoma japonicum</name>
    <name type="common">Blood fluke</name>
    <dbReference type="NCBI Taxonomy" id="6182"/>
    <lineage>
        <taxon>Eukaryota</taxon>
        <taxon>Metazoa</taxon>
        <taxon>Spiralia</taxon>
        <taxon>Lophotrochozoa</taxon>
        <taxon>Platyhelminthes</taxon>
        <taxon>Trematoda</taxon>
        <taxon>Digenea</taxon>
        <taxon>Strigeidida</taxon>
        <taxon>Schistosomatoidea</taxon>
        <taxon>Schistosomatidae</taxon>
        <taxon>Schistosoma</taxon>
    </lineage>
</organism>
<comment type="caution">
    <text evidence="1">The sequence shown here is derived from an EMBL/GenBank/DDBJ whole genome shotgun (WGS) entry which is preliminary data.</text>
</comment>
<dbReference type="Proteomes" id="UP000311919">
    <property type="component" value="Unassembled WGS sequence"/>
</dbReference>
<proteinExistence type="predicted"/>
<evidence type="ECO:0000313" key="2">
    <source>
        <dbReference type="Proteomes" id="UP000311919"/>
    </source>
</evidence>
<dbReference type="EMBL" id="SKCS01000301">
    <property type="protein sequence ID" value="TNN11314.1"/>
    <property type="molecule type" value="Genomic_DNA"/>
</dbReference>
<protein>
    <submittedName>
        <fullName evidence="1">Uncharacterized protein</fullName>
    </submittedName>
</protein>
<gene>
    <name evidence="1" type="ORF">EWB00_004703</name>
</gene>
<sequence>MNNFKAIETLNDPLSLLYAANHYYQQYNQNTELGYNSTVEMNTSDSNNHNSIIQHYQMVPKWLCNNTVDSGSE</sequence>